<evidence type="ECO:0000256" key="6">
    <source>
        <dbReference type="ARBA" id="ARBA00023136"/>
    </source>
</evidence>
<keyword evidence="9" id="KW-0636">Prenylation</keyword>
<dbReference type="GO" id="GO:0031681">
    <property type="term" value="F:G-protein beta-subunit binding"/>
    <property type="evidence" value="ECO:0007669"/>
    <property type="project" value="InterPro"/>
</dbReference>
<dbReference type="Gene3D" id="4.10.260.10">
    <property type="entry name" value="Transducin (heterotrimeric G protein), gamma chain"/>
    <property type="match status" value="1"/>
</dbReference>
<keyword evidence="8" id="KW-0449">Lipoprotein</keyword>
<dbReference type="FunFam" id="4.10.260.10:FF:000001">
    <property type="entry name" value="Guanine nucleotide-binding protein subunit gamma"/>
    <property type="match status" value="1"/>
</dbReference>
<comment type="similarity">
    <text evidence="2">Belongs to the G protein gamma family.</text>
</comment>
<keyword evidence="5" id="KW-0488">Methylation</keyword>
<dbReference type="Proteomes" id="UP000267096">
    <property type="component" value="Unassembled WGS sequence"/>
</dbReference>
<keyword evidence="13" id="KW-1185">Reference proteome</keyword>
<reference evidence="14" key="1">
    <citation type="submission" date="2017-02" db="UniProtKB">
        <authorList>
            <consortium name="WormBaseParasite"/>
        </authorList>
    </citation>
    <scope>IDENTIFICATION</scope>
</reference>
<organism evidence="14">
    <name type="scientific">Anisakis simplex</name>
    <name type="common">Herring worm</name>
    <dbReference type="NCBI Taxonomy" id="6269"/>
    <lineage>
        <taxon>Eukaryota</taxon>
        <taxon>Metazoa</taxon>
        <taxon>Ecdysozoa</taxon>
        <taxon>Nematoda</taxon>
        <taxon>Chromadorea</taxon>
        <taxon>Rhabditida</taxon>
        <taxon>Spirurina</taxon>
        <taxon>Ascaridomorpha</taxon>
        <taxon>Ascaridoidea</taxon>
        <taxon>Anisakidae</taxon>
        <taxon>Anisakis</taxon>
        <taxon>Anisakis simplex complex</taxon>
    </lineage>
</organism>
<dbReference type="SMART" id="SM00224">
    <property type="entry name" value="GGL"/>
    <property type="match status" value="1"/>
</dbReference>
<evidence type="ECO:0000256" key="1">
    <source>
        <dbReference type="ARBA" id="ARBA00004342"/>
    </source>
</evidence>
<dbReference type="SMART" id="SM01224">
    <property type="entry name" value="G_gamma"/>
    <property type="match status" value="1"/>
</dbReference>
<dbReference type="OrthoDB" id="6264244at2759"/>
<accession>A0A0M3K124</accession>
<evidence type="ECO:0000256" key="9">
    <source>
        <dbReference type="ARBA" id="ARBA00023289"/>
    </source>
</evidence>
<dbReference type="PANTHER" id="PTHR13809">
    <property type="entry name" value="GUANINE NUCLEOTIDE-BINDING PROTEIN GAMMA SUBUNIT"/>
    <property type="match status" value="1"/>
</dbReference>
<keyword evidence="7" id="KW-0807">Transducer</keyword>
<evidence type="ECO:0000256" key="7">
    <source>
        <dbReference type="ARBA" id="ARBA00023224"/>
    </source>
</evidence>
<evidence type="ECO:0000256" key="2">
    <source>
        <dbReference type="ARBA" id="ARBA00007431"/>
    </source>
</evidence>
<keyword evidence="6" id="KW-0472">Membrane</keyword>
<evidence type="ECO:0000259" key="11">
    <source>
        <dbReference type="PROSITE" id="PS50058"/>
    </source>
</evidence>
<name>A0A0M3K124_ANISI</name>
<dbReference type="GO" id="GO:0007186">
    <property type="term" value="P:G protein-coupled receptor signaling pathway"/>
    <property type="evidence" value="ECO:0007669"/>
    <property type="project" value="InterPro"/>
</dbReference>
<evidence type="ECO:0000313" key="12">
    <source>
        <dbReference type="EMBL" id="VDK51046.1"/>
    </source>
</evidence>
<evidence type="ECO:0000256" key="8">
    <source>
        <dbReference type="ARBA" id="ARBA00023288"/>
    </source>
</evidence>
<sequence>MKGNECNISVHSNITSKSMSGRDLHSVQQARKVVEQLRRERNVRRGLVSQSANDLIRYAQEVQKDDVLLTGFSNDKMNPFRPKSSFQCMLL</sequence>
<comment type="subcellular location">
    <subcellularLocation>
        <location evidence="1">Cell membrane</location>
        <topology evidence="1">Lipid-anchor</topology>
        <orientation evidence="1">Cytoplasmic side</orientation>
    </subcellularLocation>
</comment>
<gene>
    <name evidence="12" type="ORF">ASIM_LOCUS13961</name>
</gene>
<dbReference type="InterPro" id="IPR036284">
    <property type="entry name" value="GGL_sf"/>
</dbReference>
<dbReference type="EMBL" id="UYRR01031562">
    <property type="protein sequence ID" value="VDK51046.1"/>
    <property type="molecule type" value="Genomic_DNA"/>
</dbReference>
<evidence type="ECO:0000256" key="5">
    <source>
        <dbReference type="ARBA" id="ARBA00022481"/>
    </source>
</evidence>
<evidence type="ECO:0000256" key="10">
    <source>
        <dbReference type="ARBA" id="ARBA00062735"/>
    </source>
</evidence>
<dbReference type="Pfam" id="PF00631">
    <property type="entry name" value="G-gamma"/>
    <property type="match status" value="1"/>
</dbReference>
<dbReference type="AlphaFoldDB" id="A0A0M3K124"/>
<dbReference type="GO" id="GO:0005834">
    <property type="term" value="C:heterotrimeric G-protein complex"/>
    <property type="evidence" value="ECO:0007669"/>
    <property type="project" value="InterPro"/>
</dbReference>
<evidence type="ECO:0000313" key="14">
    <source>
        <dbReference type="WBParaSite" id="ASIM_0001455101-mRNA-1"/>
    </source>
</evidence>
<evidence type="ECO:0000256" key="3">
    <source>
        <dbReference type="ARBA" id="ARBA00016111"/>
    </source>
</evidence>
<dbReference type="InterPro" id="IPR001770">
    <property type="entry name" value="G-protein_gamma"/>
</dbReference>
<reference evidence="12 13" key="2">
    <citation type="submission" date="2018-11" db="EMBL/GenBank/DDBJ databases">
        <authorList>
            <consortium name="Pathogen Informatics"/>
        </authorList>
    </citation>
    <scope>NUCLEOTIDE SEQUENCE [LARGE SCALE GENOMIC DNA]</scope>
</reference>
<evidence type="ECO:0000313" key="13">
    <source>
        <dbReference type="Proteomes" id="UP000267096"/>
    </source>
</evidence>
<evidence type="ECO:0000256" key="4">
    <source>
        <dbReference type="ARBA" id="ARBA00022475"/>
    </source>
</evidence>
<dbReference type="SUPFAM" id="SSF48670">
    <property type="entry name" value="Transducin (heterotrimeric G protein), gamma chain"/>
    <property type="match status" value="1"/>
</dbReference>
<dbReference type="CDD" id="cd00068">
    <property type="entry name" value="GGL"/>
    <property type="match status" value="1"/>
</dbReference>
<feature type="domain" description="G protein gamma" evidence="11">
    <location>
        <begin position="23"/>
        <end position="91"/>
    </location>
</feature>
<dbReference type="InterPro" id="IPR015898">
    <property type="entry name" value="G-protein_gamma-like_dom"/>
</dbReference>
<proteinExistence type="inferred from homology"/>
<dbReference type="WBParaSite" id="ASIM_0001455101-mRNA-1">
    <property type="protein sequence ID" value="ASIM_0001455101-mRNA-1"/>
    <property type="gene ID" value="ASIM_0001455101"/>
</dbReference>
<dbReference type="PROSITE" id="PS50058">
    <property type="entry name" value="G_PROTEIN_GAMMA"/>
    <property type="match status" value="1"/>
</dbReference>
<comment type="subunit">
    <text evidence="10">G proteins are composed of 3 units, alpha, beta and gamma. Interacts with gpb-1 and gpb-2.</text>
</comment>
<protein>
    <recommendedName>
        <fullName evidence="3">Guanine nucleotide-binding protein subunit gamma</fullName>
    </recommendedName>
</protein>
<keyword evidence="4" id="KW-1003">Cell membrane</keyword>